<dbReference type="GO" id="GO:0005886">
    <property type="term" value="C:plasma membrane"/>
    <property type="evidence" value="ECO:0007669"/>
    <property type="project" value="UniProtKB-SubCell"/>
</dbReference>
<evidence type="ECO:0000256" key="1">
    <source>
        <dbReference type="ARBA" id="ARBA00004651"/>
    </source>
</evidence>
<feature type="transmembrane region" description="Helical" evidence="5">
    <location>
        <begin position="109"/>
        <end position="129"/>
    </location>
</feature>
<organism evidence="7 8">
    <name type="scientific">Actinoallomurus bryophytorum</name>
    <dbReference type="NCBI Taxonomy" id="1490222"/>
    <lineage>
        <taxon>Bacteria</taxon>
        <taxon>Bacillati</taxon>
        <taxon>Actinomycetota</taxon>
        <taxon>Actinomycetes</taxon>
        <taxon>Streptosporangiales</taxon>
        <taxon>Thermomonosporaceae</taxon>
        <taxon>Actinoallomurus</taxon>
    </lineage>
</organism>
<sequence length="510" mass="49017">MHISQVNRLAATARPPGMTALFSGAALMNAAMAVASSVSTIVAGDRFGARWAAIPNTAGIVGTGIGALALTWLMNHHGRRTGLLSGYLASACGAVLATTAVAARDVAALSAGMLLLGLGNAGAQLSRYVAADLYPAERRGFAISTVVWAGAVGAVGGPLLLGPSSEIATSLGWTGPAGPYLFVSLATLGAALAAAVGGTSARTTATPAAVATCGTGDAEGTGGGVSGADAGVSAGRPAQEMAGRVVGGERVAGHAVLAGGVPGLAGDSPVGAESRGASMGAGGSVQGPAGGAVGGEGVAGHAVLADGVPGLADGAPAGVAASRVRFREVARASGAALAVMVTAQVVMVAVMTAAPLDMHMHGQGLGAVGMTLSAHTLGMFAFSPLTGRLLDRVGSRPVMAAGLVVLAVATVLAATTPESNAPLRTGALFLLGFGWNLCFVGGSGRLAAGLPDSARANVEGAVDAAVWSIAAAASLASTAVLSAGGYAVLAWAACALTALPAALLLRTEAS</sequence>
<evidence type="ECO:0000256" key="4">
    <source>
        <dbReference type="ARBA" id="ARBA00023136"/>
    </source>
</evidence>
<dbReference type="InterPro" id="IPR020846">
    <property type="entry name" value="MFS_dom"/>
</dbReference>
<keyword evidence="2 5" id="KW-0812">Transmembrane</keyword>
<feature type="transmembrane region" description="Helical" evidence="5">
    <location>
        <begin position="180"/>
        <end position="198"/>
    </location>
</feature>
<evidence type="ECO:0000313" key="8">
    <source>
        <dbReference type="Proteomes" id="UP000316096"/>
    </source>
</evidence>
<dbReference type="AlphaFoldDB" id="A0A543CFQ2"/>
<reference evidence="7 8" key="1">
    <citation type="submission" date="2019-06" db="EMBL/GenBank/DDBJ databases">
        <title>Sequencing the genomes of 1000 actinobacteria strains.</title>
        <authorList>
            <person name="Klenk H.-P."/>
        </authorList>
    </citation>
    <scope>NUCLEOTIDE SEQUENCE [LARGE SCALE GENOMIC DNA]</scope>
    <source>
        <strain evidence="7 8">DSM 102200</strain>
    </source>
</reference>
<comment type="subcellular location">
    <subcellularLocation>
        <location evidence="1">Cell membrane</location>
        <topology evidence="1">Multi-pass membrane protein</topology>
    </subcellularLocation>
</comment>
<name>A0A543CFQ2_9ACTN</name>
<feature type="transmembrane region" description="Helical" evidence="5">
    <location>
        <begin position="365"/>
        <end position="385"/>
    </location>
</feature>
<evidence type="ECO:0000256" key="3">
    <source>
        <dbReference type="ARBA" id="ARBA00022989"/>
    </source>
</evidence>
<feature type="transmembrane region" description="Helical" evidence="5">
    <location>
        <begin position="397"/>
        <end position="415"/>
    </location>
</feature>
<feature type="transmembrane region" description="Helical" evidence="5">
    <location>
        <begin position="460"/>
        <end position="480"/>
    </location>
</feature>
<feature type="transmembrane region" description="Helical" evidence="5">
    <location>
        <begin position="51"/>
        <end position="72"/>
    </location>
</feature>
<dbReference type="PROSITE" id="PS50850">
    <property type="entry name" value="MFS"/>
    <property type="match status" value="1"/>
</dbReference>
<feature type="transmembrane region" description="Helical" evidence="5">
    <location>
        <begin position="427"/>
        <end position="448"/>
    </location>
</feature>
<dbReference type="GO" id="GO:0022857">
    <property type="term" value="F:transmembrane transporter activity"/>
    <property type="evidence" value="ECO:0007669"/>
    <property type="project" value="InterPro"/>
</dbReference>
<dbReference type="OrthoDB" id="9776171at2"/>
<dbReference type="InterPro" id="IPR036259">
    <property type="entry name" value="MFS_trans_sf"/>
</dbReference>
<feature type="transmembrane region" description="Helical" evidence="5">
    <location>
        <begin position="332"/>
        <end position="353"/>
    </location>
</feature>
<dbReference type="InterPro" id="IPR011701">
    <property type="entry name" value="MFS"/>
</dbReference>
<gene>
    <name evidence="7" type="ORF">FB559_1330</name>
</gene>
<keyword evidence="3 5" id="KW-1133">Transmembrane helix</keyword>
<dbReference type="EMBL" id="VFOZ01000001">
    <property type="protein sequence ID" value="TQL95820.1"/>
    <property type="molecule type" value="Genomic_DNA"/>
</dbReference>
<protein>
    <submittedName>
        <fullName evidence="7">MFS transporter</fullName>
    </submittedName>
</protein>
<feature type="transmembrane region" description="Helical" evidence="5">
    <location>
        <begin position="84"/>
        <end position="103"/>
    </location>
</feature>
<dbReference type="PANTHER" id="PTHR23534:SF1">
    <property type="entry name" value="MAJOR FACILITATOR SUPERFAMILY PROTEIN"/>
    <property type="match status" value="1"/>
</dbReference>
<evidence type="ECO:0000256" key="5">
    <source>
        <dbReference type="SAM" id="Phobius"/>
    </source>
</evidence>
<accession>A0A543CFQ2</accession>
<evidence type="ECO:0000313" key="7">
    <source>
        <dbReference type="EMBL" id="TQL95820.1"/>
    </source>
</evidence>
<comment type="caution">
    <text evidence="7">The sequence shown here is derived from an EMBL/GenBank/DDBJ whole genome shotgun (WGS) entry which is preliminary data.</text>
</comment>
<evidence type="ECO:0000256" key="2">
    <source>
        <dbReference type="ARBA" id="ARBA00022692"/>
    </source>
</evidence>
<feature type="domain" description="Major facilitator superfamily (MFS) profile" evidence="6">
    <location>
        <begin position="328"/>
        <end position="510"/>
    </location>
</feature>
<feature type="transmembrane region" description="Helical" evidence="5">
    <location>
        <begin position="141"/>
        <end position="160"/>
    </location>
</feature>
<proteinExistence type="predicted"/>
<dbReference type="Pfam" id="PF07690">
    <property type="entry name" value="MFS_1"/>
    <property type="match status" value="1"/>
</dbReference>
<feature type="transmembrane region" description="Helical" evidence="5">
    <location>
        <begin position="486"/>
        <end position="505"/>
    </location>
</feature>
<keyword evidence="8" id="KW-1185">Reference proteome</keyword>
<dbReference type="Proteomes" id="UP000316096">
    <property type="component" value="Unassembled WGS sequence"/>
</dbReference>
<dbReference type="RefSeq" id="WP_141954345.1">
    <property type="nucleotide sequence ID" value="NZ_VFOZ01000001.1"/>
</dbReference>
<dbReference type="SUPFAM" id="SSF103473">
    <property type="entry name" value="MFS general substrate transporter"/>
    <property type="match status" value="1"/>
</dbReference>
<dbReference type="Gene3D" id="1.20.1250.20">
    <property type="entry name" value="MFS general substrate transporter like domains"/>
    <property type="match status" value="2"/>
</dbReference>
<evidence type="ECO:0000259" key="6">
    <source>
        <dbReference type="PROSITE" id="PS50850"/>
    </source>
</evidence>
<dbReference type="PANTHER" id="PTHR23534">
    <property type="entry name" value="MFS PERMEASE"/>
    <property type="match status" value="1"/>
</dbReference>
<keyword evidence="4 5" id="KW-0472">Membrane</keyword>